<dbReference type="PANTHER" id="PTHR21666">
    <property type="entry name" value="PEPTIDASE-RELATED"/>
    <property type="match status" value="1"/>
</dbReference>
<feature type="region of interest" description="Disordered" evidence="2">
    <location>
        <begin position="1"/>
        <end position="38"/>
    </location>
</feature>
<dbReference type="GO" id="GO:0004222">
    <property type="term" value="F:metalloendopeptidase activity"/>
    <property type="evidence" value="ECO:0007669"/>
    <property type="project" value="TreeGrafter"/>
</dbReference>
<dbReference type="InterPro" id="IPR011055">
    <property type="entry name" value="Dup_hybrid_motif"/>
</dbReference>
<dbReference type="EMBL" id="AP023355">
    <property type="protein sequence ID" value="BCJ34807.1"/>
    <property type="molecule type" value="Genomic_DNA"/>
</dbReference>
<feature type="domain" description="M23ase beta-sheet core" evidence="4">
    <location>
        <begin position="109"/>
        <end position="203"/>
    </location>
</feature>
<keyword evidence="3" id="KW-1133">Transmembrane helix</keyword>
<feature type="transmembrane region" description="Helical" evidence="3">
    <location>
        <begin position="48"/>
        <end position="66"/>
    </location>
</feature>
<reference evidence="5 6" key="1">
    <citation type="submission" date="2020-08" db="EMBL/GenBank/DDBJ databases">
        <title>Whole genome shotgun sequence of Actinocatenispora thailandica NBRC 105041.</title>
        <authorList>
            <person name="Komaki H."/>
            <person name="Tamura T."/>
        </authorList>
    </citation>
    <scope>NUCLEOTIDE SEQUENCE [LARGE SCALE GENOMIC DNA]</scope>
    <source>
        <strain evidence="5 6">NBRC 105041</strain>
    </source>
</reference>
<dbReference type="Pfam" id="PF01551">
    <property type="entry name" value="Peptidase_M23"/>
    <property type="match status" value="1"/>
</dbReference>
<dbReference type="AlphaFoldDB" id="A0A7R7HW82"/>
<keyword evidence="3" id="KW-0472">Membrane</keyword>
<keyword evidence="6" id="KW-1185">Reference proteome</keyword>
<evidence type="ECO:0000256" key="3">
    <source>
        <dbReference type="SAM" id="Phobius"/>
    </source>
</evidence>
<evidence type="ECO:0000313" key="6">
    <source>
        <dbReference type="Proteomes" id="UP000611640"/>
    </source>
</evidence>
<dbReference type="KEGG" id="atl:Athai_23100"/>
<evidence type="ECO:0000256" key="1">
    <source>
        <dbReference type="ARBA" id="ARBA00022729"/>
    </source>
</evidence>
<evidence type="ECO:0000313" key="5">
    <source>
        <dbReference type="EMBL" id="BCJ34807.1"/>
    </source>
</evidence>
<evidence type="ECO:0000256" key="2">
    <source>
        <dbReference type="SAM" id="MobiDB-lite"/>
    </source>
</evidence>
<dbReference type="InterPro" id="IPR050570">
    <property type="entry name" value="Cell_wall_metabolism_enzyme"/>
</dbReference>
<proteinExistence type="predicted"/>
<sequence>MDHSSEVLSRPDSIADRATPTHPSRPAGRVRGLLRRPGRPARAARGRWIAAVATVAALAICGVLAAQRPAHGGPAGATPAPRAGYRWPLPGTPAVVRAFDPPPERWLPGHRGVDLGAAAGVPVLAAGPGVVTFAGHIAGVGVVSIDHAGGLRTTYQPVRPLVHPGDHVAAGQRIGILDAGHPGCRRSACLHWGLRRGERYLDPLILLGFGRVRLLPLAPDRAV</sequence>
<name>A0A7R7HW82_9ACTN</name>
<keyword evidence="3" id="KW-0812">Transmembrane</keyword>
<dbReference type="RefSeq" id="WP_420829773.1">
    <property type="nucleotide sequence ID" value="NZ_AP023355.1"/>
</dbReference>
<accession>A0A7R7HW82</accession>
<dbReference type="InterPro" id="IPR016047">
    <property type="entry name" value="M23ase_b-sheet_dom"/>
</dbReference>
<dbReference type="CDD" id="cd12797">
    <property type="entry name" value="M23_peptidase"/>
    <property type="match status" value="1"/>
</dbReference>
<dbReference type="SUPFAM" id="SSF51261">
    <property type="entry name" value="Duplicated hybrid motif"/>
    <property type="match status" value="1"/>
</dbReference>
<dbReference type="PANTHER" id="PTHR21666:SF289">
    <property type="entry name" value="L-ALA--D-GLU ENDOPEPTIDASE"/>
    <property type="match status" value="1"/>
</dbReference>
<evidence type="ECO:0000259" key="4">
    <source>
        <dbReference type="Pfam" id="PF01551"/>
    </source>
</evidence>
<dbReference type="Gene3D" id="2.70.70.10">
    <property type="entry name" value="Glucose Permease (Domain IIA)"/>
    <property type="match status" value="1"/>
</dbReference>
<protein>
    <recommendedName>
        <fullName evidence="4">M23ase beta-sheet core domain-containing protein</fullName>
    </recommendedName>
</protein>
<keyword evidence="1" id="KW-0732">Signal</keyword>
<organism evidence="5 6">
    <name type="scientific">Actinocatenispora thailandica</name>
    <dbReference type="NCBI Taxonomy" id="227318"/>
    <lineage>
        <taxon>Bacteria</taxon>
        <taxon>Bacillati</taxon>
        <taxon>Actinomycetota</taxon>
        <taxon>Actinomycetes</taxon>
        <taxon>Micromonosporales</taxon>
        <taxon>Micromonosporaceae</taxon>
        <taxon>Actinocatenispora</taxon>
    </lineage>
</organism>
<gene>
    <name evidence="5" type="ORF">Athai_23100</name>
</gene>
<dbReference type="Proteomes" id="UP000611640">
    <property type="component" value="Chromosome"/>
</dbReference>